<feature type="active site" description="Nucleophile" evidence="4">
    <location>
        <position position="107"/>
    </location>
</feature>
<dbReference type="PROSITE" id="PS51257">
    <property type="entry name" value="PROKAR_LIPOPROTEIN"/>
    <property type="match status" value="1"/>
</dbReference>
<evidence type="ECO:0000256" key="4">
    <source>
        <dbReference type="PROSITE-ProRule" id="PRU01161"/>
    </source>
</evidence>
<keyword evidence="7" id="KW-1185">Reference proteome</keyword>
<name>A0ABX6N1R4_9BURK</name>
<reference evidence="6 7" key="1">
    <citation type="submission" date="2020-05" db="EMBL/GenBank/DDBJ databases">
        <title>Compete genome of Limnobacter sp. SAORIC-580.</title>
        <authorList>
            <person name="Song J."/>
            <person name="Cho J.-C."/>
        </authorList>
    </citation>
    <scope>NUCLEOTIDE SEQUENCE [LARGE SCALE GENOMIC DNA]</scope>
    <source>
        <strain evidence="6 7">SAORIC-580</strain>
    </source>
</reference>
<sequence length="330" mass="35695">MQNKSGFPAGSVIAGKVGLMLSLLGSAMVLCACQTIGNFIQPESHKPTVAVKGEPWFSAERAAYTQKFEKGFILVLSGGGVRGFAHIGVLKALEEQGLEPRMVIGTSAGAVVAAYWGLGYTADQMMQRADSLSSRDLFVPVLPNLGQPVLKGEAGVFSGQFLERQLRRDFGVQTFEVLLKPVAIVATDLETGRPVVFNAGDVTQAVRASSTIPGIFTPPSINGRLYIDGQASSPLPIGPAQRLSKLPILAVDVVYPPELAEVFTLTDLMFQTFLISSFRIKELEMPMATMIIAPQLTNVGQLGLNDRHWVFKTGYLEAKEKLRDAEKQLR</sequence>
<dbReference type="InterPro" id="IPR016035">
    <property type="entry name" value="Acyl_Trfase/lysoPLipase"/>
</dbReference>
<comment type="caution">
    <text evidence="4">Lacks conserved residue(s) required for the propagation of feature annotation.</text>
</comment>
<evidence type="ECO:0000259" key="5">
    <source>
        <dbReference type="PROSITE" id="PS51635"/>
    </source>
</evidence>
<dbReference type="SUPFAM" id="SSF52151">
    <property type="entry name" value="FabD/lysophospholipase-like"/>
    <property type="match status" value="1"/>
</dbReference>
<organism evidence="6 7">
    <name type="scientific">Limnobacter profundi</name>
    <dbReference type="NCBI Taxonomy" id="2732163"/>
    <lineage>
        <taxon>Bacteria</taxon>
        <taxon>Pseudomonadati</taxon>
        <taxon>Pseudomonadota</taxon>
        <taxon>Betaproteobacteria</taxon>
        <taxon>Burkholderiales</taxon>
        <taxon>Burkholderiaceae</taxon>
        <taxon>Limnobacter</taxon>
    </lineage>
</organism>
<proteinExistence type="predicted"/>
<evidence type="ECO:0000256" key="2">
    <source>
        <dbReference type="ARBA" id="ARBA00022963"/>
    </source>
</evidence>
<protein>
    <submittedName>
        <fullName evidence="6">Patatin-like phospholipase family protein</fullName>
    </submittedName>
</protein>
<dbReference type="PANTHER" id="PTHR14226:SF29">
    <property type="entry name" value="NEUROPATHY TARGET ESTERASE SWS"/>
    <property type="match status" value="1"/>
</dbReference>
<feature type="short sequence motif" description="GXSXG" evidence="4">
    <location>
        <begin position="105"/>
        <end position="109"/>
    </location>
</feature>
<evidence type="ECO:0000256" key="3">
    <source>
        <dbReference type="ARBA" id="ARBA00023098"/>
    </source>
</evidence>
<dbReference type="InterPro" id="IPR050301">
    <property type="entry name" value="NTE"/>
</dbReference>
<keyword evidence="1 4" id="KW-0378">Hydrolase</keyword>
<dbReference type="Pfam" id="PF01734">
    <property type="entry name" value="Patatin"/>
    <property type="match status" value="1"/>
</dbReference>
<accession>A0ABX6N1R4</accession>
<keyword evidence="2 4" id="KW-0442">Lipid degradation</keyword>
<dbReference type="PROSITE" id="PS51635">
    <property type="entry name" value="PNPLA"/>
    <property type="match status" value="1"/>
</dbReference>
<dbReference type="CDD" id="cd07205">
    <property type="entry name" value="Pat_PNPLA6_PNPLA7_NTE1_like"/>
    <property type="match status" value="1"/>
</dbReference>
<dbReference type="Proteomes" id="UP000501130">
    <property type="component" value="Chromosome"/>
</dbReference>
<feature type="domain" description="PNPLA" evidence="5">
    <location>
        <begin position="74"/>
        <end position="241"/>
    </location>
</feature>
<dbReference type="InterPro" id="IPR002641">
    <property type="entry name" value="PNPLA_dom"/>
</dbReference>
<evidence type="ECO:0000256" key="1">
    <source>
        <dbReference type="ARBA" id="ARBA00022801"/>
    </source>
</evidence>
<feature type="active site" description="Proton acceptor" evidence="4">
    <location>
        <position position="228"/>
    </location>
</feature>
<dbReference type="PANTHER" id="PTHR14226">
    <property type="entry name" value="NEUROPATHY TARGET ESTERASE/SWISS CHEESE D.MELANOGASTER"/>
    <property type="match status" value="1"/>
</dbReference>
<dbReference type="Gene3D" id="3.40.1090.10">
    <property type="entry name" value="Cytosolic phospholipase A2 catalytic domain"/>
    <property type="match status" value="2"/>
</dbReference>
<evidence type="ECO:0000313" key="6">
    <source>
        <dbReference type="EMBL" id="QJR28318.1"/>
    </source>
</evidence>
<feature type="short sequence motif" description="GXGXXG" evidence="4">
    <location>
        <begin position="78"/>
        <end position="83"/>
    </location>
</feature>
<gene>
    <name evidence="6" type="ORF">HKT17_00665</name>
</gene>
<dbReference type="EMBL" id="CP053084">
    <property type="protein sequence ID" value="QJR28318.1"/>
    <property type="molecule type" value="Genomic_DNA"/>
</dbReference>
<keyword evidence="3 4" id="KW-0443">Lipid metabolism</keyword>
<evidence type="ECO:0000313" key="7">
    <source>
        <dbReference type="Proteomes" id="UP000501130"/>
    </source>
</evidence>